<organism evidence="7 8">
    <name type="scientific">Owenia fusiformis</name>
    <name type="common">Polychaete worm</name>
    <dbReference type="NCBI Taxonomy" id="6347"/>
    <lineage>
        <taxon>Eukaryota</taxon>
        <taxon>Metazoa</taxon>
        <taxon>Spiralia</taxon>
        <taxon>Lophotrochozoa</taxon>
        <taxon>Annelida</taxon>
        <taxon>Polychaeta</taxon>
        <taxon>Sedentaria</taxon>
        <taxon>Canalipalpata</taxon>
        <taxon>Sabellida</taxon>
        <taxon>Oweniida</taxon>
        <taxon>Oweniidae</taxon>
        <taxon>Owenia</taxon>
    </lineage>
</organism>
<dbReference type="Pfam" id="PF09809">
    <property type="entry name" value="MRP-L27"/>
    <property type="match status" value="1"/>
</dbReference>
<accession>A0A8S4PTS3</accession>
<evidence type="ECO:0000313" key="7">
    <source>
        <dbReference type="EMBL" id="CAH1796975.1"/>
    </source>
</evidence>
<feature type="non-terminal residue" evidence="7">
    <location>
        <position position="1"/>
    </location>
</feature>
<dbReference type="Proteomes" id="UP000749559">
    <property type="component" value="Unassembled WGS sequence"/>
</dbReference>
<protein>
    <recommendedName>
        <fullName evidence="9">Mitochondrial ribosomal protein L41</fullName>
    </recommendedName>
</protein>
<keyword evidence="4" id="KW-0689">Ribosomal protein</keyword>
<keyword evidence="6" id="KW-0687">Ribonucleoprotein</keyword>
<dbReference type="PANTHER" id="PTHR21338">
    <property type="entry name" value="MITOCHONDRIAL RIBOSOMAL PROTEIN L41"/>
    <property type="match status" value="1"/>
</dbReference>
<keyword evidence="8" id="KW-1185">Reference proteome</keyword>
<dbReference type="GO" id="GO:0005762">
    <property type="term" value="C:mitochondrial large ribosomal subunit"/>
    <property type="evidence" value="ECO:0007669"/>
    <property type="project" value="InterPro"/>
</dbReference>
<dbReference type="InterPro" id="IPR019189">
    <property type="entry name" value="Ribosomal_mL41"/>
</dbReference>
<dbReference type="GO" id="GO:0006412">
    <property type="term" value="P:translation"/>
    <property type="evidence" value="ECO:0007669"/>
    <property type="project" value="TreeGrafter"/>
</dbReference>
<comment type="subcellular location">
    <subcellularLocation>
        <location evidence="1">Mitochondrion</location>
    </subcellularLocation>
</comment>
<name>A0A8S4PTS3_OWEFU</name>
<evidence type="ECO:0000256" key="4">
    <source>
        <dbReference type="ARBA" id="ARBA00022980"/>
    </source>
</evidence>
<evidence type="ECO:0000256" key="6">
    <source>
        <dbReference type="ARBA" id="ARBA00023274"/>
    </source>
</evidence>
<reference evidence="7" key="1">
    <citation type="submission" date="2022-03" db="EMBL/GenBank/DDBJ databases">
        <authorList>
            <person name="Martin C."/>
        </authorList>
    </citation>
    <scope>NUCLEOTIDE SEQUENCE</scope>
</reference>
<evidence type="ECO:0000313" key="8">
    <source>
        <dbReference type="Proteomes" id="UP000749559"/>
    </source>
</evidence>
<dbReference type="GO" id="GO:0003735">
    <property type="term" value="F:structural constituent of ribosome"/>
    <property type="evidence" value="ECO:0007669"/>
    <property type="project" value="InterPro"/>
</dbReference>
<evidence type="ECO:0008006" key="9">
    <source>
        <dbReference type="Google" id="ProtNLM"/>
    </source>
</evidence>
<keyword evidence="5" id="KW-0496">Mitochondrion</keyword>
<dbReference type="PANTHER" id="PTHR21338:SF0">
    <property type="entry name" value="LARGE RIBOSOMAL SUBUNIT PROTEIN ML41"/>
    <property type="match status" value="1"/>
</dbReference>
<comment type="similarity">
    <text evidence="2">Belongs to the mitochondrion-specific ribosomal protein mL41 family.</text>
</comment>
<evidence type="ECO:0000256" key="1">
    <source>
        <dbReference type="ARBA" id="ARBA00004173"/>
    </source>
</evidence>
<dbReference type="OrthoDB" id="408933at2759"/>
<gene>
    <name evidence="7" type="ORF">OFUS_LOCUS21327</name>
</gene>
<evidence type="ECO:0000256" key="3">
    <source>
        <dbReference type="ARBA" id="ARBA00022946"/>
    </source>
</evidence>
<comment type="caution">
    <text evidence="7">The sequence shown here is derived from an EMBL/GenBank/DDBJ whole genome shotgun (WGS) entry which is preliminary data.</text>
</comment>
<dbReference type="EMBL" id="CAIIXF020000010">
    <property type="protein sequence ID" value="CAH1796975.1"/>
    <property type="molecule type" value="Genomic_DNA"/>
</dbReference>
<keyword evidence="3" id="KW-0809">Transit peptide</keyword>
<dbReference type="AlphaFoldDB" id="A0A8S4PTS3"/>
<evidence type="ECO:0000256" key="2">
    <source>
        <dbReference type="ARBA" id="ARBA00010152"/>
    </source>
</evidence>
<proteinExistence type="inferred from homology"/>
<evidence type="ECO:0000256" key="5">
    <source>
        <dbReference type="ARBA" id="ARBA00023128"/>
    </source>
</evidence>
<sequence length="192" mass="22539">MEVGKKLFQGLYQRLPCIYQSQTRNKWLRYGEDKGEEMYKHVKFRRNKRRAKFKKDVPYDKRFEMTPKMMAPGKPGARKQWLEKLATRAQGVQATGRKIGKLYQVIPERIPEFVVPDLTDFKLKPYVSWKTPDVVQGEFTPRNLFDACYSKQIIEDFRAGKITLEQLEKEAEEHNSISDTEALNKYLGSVPD</sequence>